<keyword evidence="4 6" id="KW-1133">Transmembrane helix</keyword>
<gene>
    <name evidence="8" type="ORF">MECH1_V1_1521</name>
</gene>
<reference evidence="8 9" key="1">
    <citation type="submission" date="2024-04" db="EMBL/GenBank/DDBJ databases">
        <authorList>
            <person name="Cremers G."/>
        </authorList>
    </citation>
    <scope>NUCLEOTIDE SEQUENCE [LARGE SCALE GENOMIC DNA]</scope>
    <source>
        <strain evidence="8">MeCH1-AG</strain>
    </source>
</reference>
<keyword evidence="9" id="KW-1185">Reference proteome</keyword>
<proteinExistence type="predicted"/>
<feature type="transmembrane region" description="Helical" evidence="6">
    <location>
        <begin position="22"/>
        <end position="43"/>
    </location>
</feature>
<dbReference type="RefSeq" id="WP_348759789.1">
    <property type="nucleotide sequence ID" value="NZ_OZ026884.1"/>
</dbReference>
<feature type="transmembrane region" description="Helical" evidence="6">
    <location>
        <begin position="113"/>
        <end position="133"/>
    </location>
</feature>
<organism evidence="8 9">
    <name type="scientific">Candidatus Methylocalor cossyra</name>
    <dbReference type="NCBI Taxonomy" id="3108543"/>
    <lineage>
        <taxon>Bacteria</taxon>
        <taxon>Pseudomonadati</taxon>
        <taxon>Pseudomonadota</taxon>
        <taxon>Gammaproteobacteria</taxon>
        <taxon>Methylococcales</taxon>
        <taxon>Methylococcaceae</taxon>
        <taxon>Candidatus Methylocalor</taxon>
    </lineage>
</organism>
<dbReference type="PANTHER" id="PTHR11562">
    <property type="entry name" value="CATION EFFLUX PROTEIN/ ZINC TRANSPORTER"/>
    <property type="match status" value="1"/>
</dbReference>
<dbReference type="InterPro" id="IPR050681">
    <property type="entry name" value="CDF/SLC30A"/>
</dbReference>
<evidence type="ECO:0000256" key="2">
    <source>
        <dbReference type="ARBA" id="ARBA00022692"/>
    </source>
</evidence>
<evidence type="ECO:0000313" key="9">
    <source>
        <dbReference type="Proteomes" id="UP001497493"/>
    </source>
</evidence>
<evidence type="ECO:0000256" key="3">
    <source>
        <dbReference type="ARBA" id="ARBA00022906"/>
    </source>
</evidence>
<keyword evidence="5 6" id="KW-0472">Membrane</keyword>
<evidence type="ECO:0000256" key="6">
    <source>
        <dbReference type="SAM" id="Phobius"/>
    </source>
</evidence>
<evidence type="ECO:0000259" key="7">
    <source>
        <dbReference type="Pfam" id="PF01545"/>
    </source>
</evidence>
<dbReference type="SUPFAM" id="SSF161111">
    <property type="entry name" value="Cation efflux protein transmembrane domain-like"/>
    <property type="match status" value="1"/>
</dbReference>
<feature type="domain" description="Cation efflux protein transmembrane" evidence="7">
    <location>
        <begin position="26"/>
        <end position="198"/>
    </location>
</feature>
<dbReference type="InterPro" id="IPR027469">
    <property type="entry name" value="Cation_efflux_TMD_sf"/>
</dbReference>
<dbReference type="InterPro" id="IPR058533">
    <property type="entry name" value="Cation_efflux_TM"/>
</dbReference>
<dbReference type="EMBL" id="OZ026884">
    <property type="protein sequence ID" value="CAL1240297.1"/>
    <property type="molecule type" value="Genomic_DNA"/>
</dbReference>
<feature type="transmembrane region" description="Helical" evidence="6">
    <location>
        <begin position="82"/>
        <end position="101"/>
    </location>
</feature>
<dbReference type="Proteomes" id="UP001497493">
    <property type="component" value="Chromosome"/>
</dbReference>
<keyword evidence="3" id="KW-0406">Ion transport</keyword>
<keyword evidence="3" id="KW-0862">Zinc</keyword>
<keyword evidence="3" id="KW-0813">Transport</keyword>
<comment type="subcellular location">
    <subcellularLocation>
        <location evidence="1">Membrane</location>
        <topology evidence="1">Multi-pass membrane protein</topology>
    </subcellularLocation>
</comment>
<evidence type="ECO:0000256" key="1">
    <source>
        <dbReference type="ARBA" id="ARBA00004141"/>
    </source>
</evidence>
<dbReference type="Pfam" id="PF01545">
    <property type="entry name" value="Cation_efflux"/>
    <property type="match status" value="1"/>
</dbReference>
<name>A0ABP1C7V4_9GAMM</name>
<sequence length="208" mass="21284">MASCCAQKGCEVAALRARHGRVLRTVLIINALMFLVEGGAGLVARSTALLADALDMLGDALVYGLSLWALGRSARWQAGAALVKGGCMLAFGLGVLGEAAYKTLHPSVPAATTMGLVGAAALLANLLCFCLLYRHRSDNLNLRSTWLCSRNDLIANAGVLLAAAGCEALTSRWPDVVVGSAIAGLCVGSALGVLRGSMGALRAPALPP</sequence>
<dbReference type="Gene3D" id="1.20.1510.10">
    <property type="entry name" value="Cation efflux protein transmembrane domain"/>
    <property type="match status" value="1"/>
</dbReference>
<evidence type="ECO:0000313" key="8">
    <source>
        <dbReference type="EMBL" id="CAL1240297.1"/>
    </source>
</evidence>
<feature type="transmembrane region" description="Helical" evidence="6">
    <location>
        <begin position="176"/>
        <end position="194"/>
    </location>
</feature>
<evidence type="ECO:0000256" key="5">
    <source>
        <dbReference type="ARBA" id="ARBA00023136"/>
    </source>
</evidence>
<dbReference type="PANTHER" id="PTHR11562:SF17">
    <property type="entry name" value="RE54080P-RELATED"/>
    <property type="match status" value="1"/>
</dbReference>
<feature type="transmembrane region" description="Helical" evidence="6">
    <location>
        <begin position="49"/>
        <end position="70"/>
    </location>
</feature>
<protein>
    <submittedName>
        <fullName evidence="8">Cation efflux protein</fullName>
    </submittedName>
</protein>
<evidence type="ECO:0000256" key="4">
    <source>
        <dbReference type="ARBA" id="ARBA00022989"/>
    </source>
</evidence>
<keyword evidence="2 6" id="KW-0812">Transmembrane</keyword>
<accession>A0ABP1C7V4</accession>
<keyword evidence="3" id="KW-0864">Zinc transport</keyword>
<feature type="transmembrane region" description="Helical" evidence="6">
    <location>
        <begin position="153"/>
        <end position="170"/>
    </location>
</feature>